<dbReference type="EMBL" id="GDQN01006198">
    <property type="protein sequence ID" value="JAT84856.1"/>
    <property type="molecule type" value="Transcribed_RNA"/>
</dbReference>
<gene>
    <name evidence="3" type="ORF">g.8559</name>
</gene>
<organism evidence="3">
    <name type="scientific">Pectinophora gossypiella</name>
    <name type="common">Cotton pink bollworm</name>
    <name type="synonym">Depressaria gossypiella</name>
    <dbReference type="NCBI Taxonomy" id="13191"/>
    <lineage>
        <taxon>Eukaryota</taxon>
        <taxon>Metazoa</taxon>
        <taxon>Ecdysozoa</taxon>
        <taxon>Arthropoda</taxon>
        <taxon>Hexapoda</taxon>
        <taxon>Insecta</taxon>
        <taxon>Pterygota</taxon>
        <taxon>Neoptera</taxon>
        <taxon>Endopterygota</taxon>
        <taxon>Lepidoptera</taxon>
        <taxon>Glossata</taxon>
        <taxon>Ditrysia</taxon>
        <taxon>Gelechioidea</taxon>
        <taxon>Gelechiidae</taxon>
        <taxon>Apatetrinae</taxon>
        <taxon>Pectinophora</taxon>
    </lineage>
</organism>
<evidence type="ECO:0000259" key="2">
    <source>
        <dbReference type="Pfam" id="PF02944"/>
    </source>
</evidence>
<evidence type="ECO:0000313" key="3">
    <source>
        <dbReference type="EMBL" id="JAT84856.1"/>
    </source>
</evidence>
<feature type="compositionally biased region" description="Low complexity" evidence="1">
    <location>
        <begin position="92"/>
        <end position="107"/>
    </location>
</feature>
<evidence type="ECO:0000256" key="1">
    <source>
        <dbReference type="SAM" id="MobiDB-lite"/>
    </source>
</evidence>
<dbReference type="InterPro" id="IPR004210">
    <property type="entry name" value="BESS_motif"/>
</dbReference>
<feature type="compositionally biased region" description="Polar residues" evidence="1">
    <location>
        <begin position="128"/>
        <end position="155"/>
    </location>
</feature>
<feature type="region of interest" description="Disordered" evidence="1">
    <location>
        <begin position="91"/>
        <end position="156"/>
    </location>
</feature>
<protein>
    <recommendedName>
        <fullName evidence="2">BESS domain-containing protein</fullName>
    </recommendedName>
</protein>
<proteinExistence type="predicted"/>
<sequence>SEDSTVEESAASLGNSQAIRRRRYNEVDSAMVKFLKKKIEKAGEPKQTTTNQTKMNHFFLSLLSEFEDMTDNQIRSFKIKVLQLIDGIKQGSQSSTSSTFIESSPSTLGDSFPSTSRESTSSSRESNYPLQQNVPQYSPISSVATPSQNYTNTPSPVHMPYDLSAYNNNTHDLSYEEL</sequence>
<dbReference type="GO" id="GO:0003677">
    <property type="term" value="F:DNA binding"/>
    <property type="evidence" value="ECO:0007669"/>
    <property type="project" value="InterPro"/>
</dbReference>
<feature type="non-terminal residue" evidence="3">
    <location>
        <position position="1"/>
    </location>
</feature>
<feature type="domain" description="BESS" evidence="2">
    <location>
        <begin position="56"/>
        <end position="86"/>
    </location>
</feature>
<reference evidence="3" key="1">
    <citation type="submission" date="2015-09" db="EMBL/GenBank/DDBJ databases">
        <title>De novo assembly of Pectinophora gossypiella (Pink Bollworm) gut transcriptome.</title>
        <authorList>
            <person name="Tassone E.E."/>
        </authorList>
    </citation>
    <scope>NUCLEOTIDE SEQUENCE</scope>
</reference>
<accession>A0A1E1WD04</accession>
<name>A0A1E1WD04_PECGO</name>
<dbReference type="AlphaFoldDB" id="A0A1E1WD04"/>
<dbReference type="Pfam" id="PF02944">
    <property type="entry name" value="BESS"/>
    <property type="match status" value="1"/>
</dbReference>
<feature type="compositionally biased region" description="Low complexity" evidence="1">
    <location>
        <begin position="114"/>
        <end position="126"/>
    </location>
</feature>